<sequence length="229" mass="24882">MEQPAATEEDPFSEFLSQEPTAPAPPAEGAESLLRLVAESAQRQEQLLGKVCSLLLGLDDKLGRIAAAQERLEETMQRGGGGGGSSGDSFTARGGTAPVPRGNLVAPPGKTSYSGPLGPSAAAGPSPEEQRLAQERLAADRLRMEEENRRRAEELARRREEDERRKREEEERRRQEEERRREEERLRKEELGKKTSGLMSGLLSSSGGGGLFGDEAAPKRSSKGGLFDD</sequence>
<feature type="compositionally biased region" description="Low complexity" evidence="1">
    <location>
        <begin position="194"/>
        <end position="205"/>
    </location>
</feature>
<reference evidence="2" key="1">
    <citation type="submission" date="2023-08" db="EMBL/GenBank/DDBJ databases">
        <authorList>
            <person name="Chen Y."/>
            <person name="Shah S."/>
            <person name="Dougan E. K."/>
            <person name="Thang M."/>
            <person name="Chan C."/>
        </authorList>
    </citation>
    <scope>NUCLEOTIDE SEQUENCE</scope>
</reference>
<protein>
    <submittedName>
        <fullName evidence="2">Uncharacterized protein</fullName>
    </submittedName>
</protein>
<proteinExistence type="predicted"/>
<evidence type="ECO:0000313" key="3">
    <source>
        <dbReference type="Proteomes" id="UP001178507"/>
    </source>
</evidence>
<accession>A0AA36NLZ7</accession>
<comment type="caution">
    <text evidence="2">The sequence shown here is derived from an EMBL/GenBank/DDBJ whole genome shotgun (WGS) entry which is preliminary data.</text>
</comment>
<dbReference type="AlphaFoldDB" id="A0AA36NLZ7"/>
<feature type="compositionally biased region" description="Low complexity" evidence="1">
    <location>
        <begin position="114"/>
        <end position="127"/>
    </location>
</feature>
<evidence type="ECO:0000313" key="2">
    <source>
        <dbReference type="EMBL" id="CAJ1408383.1"/>
    </source>
</evidence>
<organism evidence="2 3">
    <name type="scientific">Effrenium voratum</name>
    <dbReference type="NCBI Taxonomy" id="2562239"/>
    <lineage>
        <taxon>Eukaryota</taxon>
        <taxon>Sar</taxon>
        <taxon>Alveolata</taxon>
        <taxon>Dinophyceae</taxon>
        <taxon>Suessiales</taxon>
        <taxon>Symbiodiniaceae</taxon>
        <taxon>Effrenium</taxon>
    </lineage>
</organism>
<feature type="compositionally biased region" description="Basic and acidic residues" evidence="1">
    <location>
        <begin position="128"/>
        <end position="193"/>
    </location>
</feature>
<name>A0AA36NLZ7_9DINO</name>
<dbReference type="Proteomes" id="UP001178507">
    <property type="component" value="Unassembled WGS sequence"/>
</dbReference>
<dbReference type="EMBL" id="CAUJNA010003717">
    <property type="protein sequence ID" value="CAJ1408383.1"/>
    <property type="molecule type" value="Genomic_DNA"/>
</dbReference>
<evidence type="ECO:0000256" key="1">
    <source>
        <dbReference type="SAM" id="MobiDB-lite"/>
    </source>
</evidence>
<feature type="region of interest" description="Disordered" evidence="1">
    <location>
        <begin position="1"/>
        <end position="31"/>
    </location>
</feature>
<keyword evidence="3" id="KW-1185">Reference proteome</keyword>
<feature type="region of interest" description="Disordered" evidence="1">
    <location>
        <begin position="73"/>
        <end position="229"/>
    </location>
</feature>
<gene>
    <name evidence="2" type="ORF">EVOR1521_LOCUS29815</name>
</gene>